<keyword evidence="1 2" id="KW-0732">Signal</keyword>
<dbReference type="RefSeq" id="WP_376812799.1">
    <property type="nucleotide sequence ID" value="NZ_JBHSDY010000005.1"/>
</dbReference>
<gene>
    <name evidence="3" type="ORF">ACFO0J_09370</name>
</gene>
<organism evidence="3 4">
    <name type="scientific">Castellaniella hirudinis</name>
    <dbReference type="NCBI Taxonomy" id="1144617"/>
    <lineage>
        <taxon>Bacteria</taxon>
        <taxon>Pseudomonadati</taxon>
        <taxon>Pseudomonadota</taxon>
        <taxon>Betaproteobacteria</taxon>
        <taxon>Burkholderiales</taxon>
        <taxon>Alcaligenaceae</taxon>
        <taxon>Castellaniella</taxon>
    </lineage>
</organism>
<feature type="signal peptide" evidence="2">
    <location>
        <begin position="1"/>
        <end position="20"/>
    </location>
</feature>
<evidence type="ECO:0000256" key="1">
    <source>
        <dbReference type="ARBA" id="ARBA00022729"/>
    </source>
</evidence>
<accession>A0ABV8RYM7</accession>
<comment type="caution">
    <text evidence="3">The sequence shown here is derived from an EMBL/GenBank/DDBJ whole genome shotgun (WGS) entry which is preliminary data.</text>
</comment>
<name>A0ABV8RYM7_9BURK</name>
<dbReference type="Pfam" id="PF13416">
    <property type="entry name" value="SBP_bac_8"/>
    <property type="match status" value="1"/>
</dbReference>
<dbReference type="Gene3D" id="3.40.190.10">
    <property type="entry name" value="Periplasmic binding protein-like II"/>
    <property type="match status" value="2"/>
</dbReference>
<proteinExistence type="predicted"/>
<reference evidence="4" key="1">
    <citation type="journal article" date="2019" name="Int. J. Syst. Evol. Microbiol.">
        <title>The Global Catalogue of Microorganisms (GCM) 10K type strain sequencing project: providing services to taxonomists for standard genome sequencing and annotation.</title>
        <authorList>
            <consortium name="The Broad Institute Genomics Platform"/>
            <consortium name="The Broad Institute Genome Sequencing Center for Infectious Disease"/>
            <person name="Wu L."/>
            <person name="Ma J."/>
        </authorList>
    </citation>
    <scope>NUCLEOTIDE SEQUENCE [LARGE SCALE GENOMIC DNA]</scope>
    <source>
        <strain evidence="4">CGMCC 1.19029</strain>
    </source>
</reference>
<dbReference type="Proteomes" id="UP001595756">
    <property type="component" value="Unassembled WGS sequence"/>
</dbReference>
<dbReference type="InterPro" id="IPR006059">
    <property type="entry name" value="SBP"/>
</dbReference>
<dbReference type="PANTHER" id="PTHR30006:SF2">
    <property type="entry name" value="ABC TRANSPORTER SUBSTRATE-BINDING PROTEIN"/>
    <property type="match status" value="1"/>
</dbReference>
<feature type="chain" id="PRO_5047500083" evidence="2">
    <location>
        <begin position="21"/>
        <end position="354"/>
    </location>
</feature>
<evidence type="ECO:0000256" key="2">
    <source>
        <dbReference type="SAM" id="SignalP"/>
    </source>
</evidence>
<evidence type="ECO:0000313" key="3">
    <source>
        <dbReference type="EMBL" id="MFC4298247.1"/>
    </source>
</evidence>
<dbReference type="EMBL" id="JBHSDY010000005">
    <property type="protein sequence ID" value="MFC4298247.1"/>
    <property type="molecule type" value="Genomic_DNA"/>
</dbReference>
<dbReference type="SUPFAM" id="SSF53850">
    <property type="entry name" value="Periplasmic binding protein-like II"/>
    <property type="match status" value="1"/>
</dbReference>
<protein>
    <submittedName>
        <fullName evidence="3">Extracellular solute-binding protein</fullName>
    </submittedName>
</protein>
<evidence type="ECO:0000313" key="4">
    <source>
        <dbReference type="Proteomes" id="UP001595756"/>
    </source>
</evidence>
<dbReference type="PROSITE" id="PS51318">
    <property type="entry name" value="TAT"/>
    <property type="match status" value="1"/>
</dbReference>
<dbReference type="InterPro" id="IPR006311">
    <property type="entry name" value="TAT_signal"/>
</dbReference>
<dbReference type="PANTHER" id="PTHR30006">
    <property type="entry name" value="THIAMINE-BINDING PERIPLASMIC PROTEIN-RELATED"/>
    <property type="match status" value="1"/>
</dbReference>
<sequence>MNGMDRRRFLALTSSMGALATAPWIPGLSLAAGKGVSCKDLVVGTWGGDNQTLFDKYITEPYVKPAGGSIIYDVGDYTSRMTKMRASRNAHRAAMDISTLGDIDMLEMSEAGTLAPVDEAHVPNLANVYEDFRVSYAVPHFYSAMALVYNPERMDRPASLRDALNPKYRGRFAFSNTPDLHNVLFSTLAGGGDGSSFDPAYKFLRELRKNEPKVFPSNEALAVALKSGDVWMSCIWKARGLQWKKAGLPLELVFPEEGSVTTTFMVAATRNSKSLDCAYAYLNAALEPAAQRGFAESFGYAPTVRNADLPAELAANVSFTDEERKRFMKLDYHKVIAEKQALLDFWAKEFKFGL</sequence>
<keyword evidence="4" id="KW-1185">Reference proteome</keyword>